<feature type="transmembrane region" description="Helical" evidence="6">
    <location>
        <begin position="148"/>
        <end position="171"/>
    </location>
</feature>
<feature type="transmembrane region" description="Helical" evidence="6">
    <location>
        <begin position="183"/>
        <end position="200"/>
    </location>
</feature>
<evidence type="ECO:0000256" key="6">
    <source>
        <dbReference type="SAM" id="Phobius"/>
    </source>
</evidence>
<evidence type="ECO:0000256" key="2">
    <source>
        <dbReference type="ARBA" id="ARBA00022475"/>
    </source>
</evidence>
<keyword evidence="4 6" id="KW-1133">Transmembrane helix</keyword>
<protein>
    <submittedName>
        <fullName evidence="7">LysE family transporter</fullName>
    </submittedName>
</protein>
<evidence type="ECO:0000256" key="4">
    <source>
        <dbReference type="ARBA" id="ARBA00022989"/>
    </source>
</evidence>
<comment type="subcellular location">
    <subcellularLocation>
        <location evidence="1">Cell membrane</location>
        <topology evidence="1">Multi-pass membrane protein</topology>
    </subcellularLocation>
</comment>
<feature type="transmembrane region" description="Helical" evidence="6">
    <location>
        <begin position="41"/>
        <end position="65"/>
    </location>
</feature>
<comment type="caution">
    <text evidence="7">The sequence shown here is derived from an EMBL/GenBank/DDBJ whole genome shotgun (WGS) entry which is preliminary data.</text>
</comment>
<reference evidence="7 8" key="1">
    <citation type="submission" date="2020-12" db="EMBL/GenBank/DDBJ databases">
        <title>Aureibaculum luteum sp. nov. and Aureibaculum flavum sp. nov., novel members of the family Flavobacteriaceae isolated from Antarctic intertidal sediments.</title>
        <authorList>
            <person name="He X."/>
            <person name="Zhang X."/>
        </authorList>
    </citation>
    <scope>NUCLEOTIDE SEQUENCE [LARGE SCALE GENOMIC DNA]</scope>
    <source>
        <strain evidence="7 8">A20</strain>
    </source>
</reference>
<feature type="transmembrane region" description="Helical" evidence="6">
    <location>
        <begin position="77"/>
        <end position="95"/>
    </location>
</feature>
<dbReference type="Pfam" id="PF01810">
    <property type="entry name" value="LysE"/>
    <property type="match status" value="1"/>
</dbReference>
<proteinExistence type="predicted"/>
<feature type="transmembrane region" description="Helical" evidence="6">
    <location>
        <begin position="6"/>
        <end position="29"/>
    </location>
</feature>
<feature type="transmembrane region" description="Helical" evidence="6">
    <location>
        <begin position="107"/>
        <end position="128"/>
    </location>
</feature>
<gene>
    <name evidence="7" type="ORF">JBL43_19460</name>
</gene>
<evidence type="ECO:0000313" key="8">
    <source>
        <dbReference type="Proteomes" id="UP000623301"/>
    </source>
</evidence>
<sequence>MVYVFHLFLGIISAFLGLLAPGMLNMTAVRTTIEQGRSAGILFSAGASVVVFFQAAIALVFANYLSQNPDVFDTLKIAAIIVFFILALFFFIQARKTFNAEGKSKKGNLFFIGMLMSAINMLAIPFYFGLTTYFEVNGQLKMEQPFVTLFIIGSGFGSFLLFSLYVFFAGVITKRAKFIATNINYILSGLFFILGIIAFLK</sequence>
<keyword evidence="5 6" id="KW-0472">Membrane</keyword>
<dbReference type="EMBL" id="JAEHFJ010000016">
    <property type="protein sequence ID" value="MBJ2176437.1"/>
    <property type="molecule type" value="Genomic_DNA"/>
</dbReference>
<evidence type="ECO:0000256" key="3">
    <source>
        <dbReference type="ARBA" id="ARBA00022692"/>
    </source>
</evidence>
<evidence type="ECO:0000256" key="5">
    <source>
        <dbReference type="ARBA" id="ARBA00023136"/>
    </source>
</evidence>
<dbReference type="InterPro" id="IPR001123">
    <property type="entry name" value="LeuE-type"/>
</dbReference>
<evidence type="ECO:0000313" key="7">
    <source>
        <dbReference type="EMBL" id="MBJ2176437.1"/>
    </source>
</evidence>
<organism evidence="7 8">
    <name type="scientific">Aureibaculum flavum</name>
    <dbReference type="NCBI Taxonomy" id="2795986"/>
    <lineage>
        <taxon>Bacteria</taxon>
        <taxon>Pseudomonadati</taxon>
        <taxon>Bacteroidota</taxon>
        <taxon>Flavobacteriia</taxon>
        <taxon>Flavobacteriales</taxon>
        <taxon>Flavobacteriaceae</taxon>
        <taxon>Aureibaculum</taxon>
    </lineage>
</organism>
<keyword evidence="3 6" id="KW-0812">Transmembrane</keyword>
<accession>A0ABS0WWX0</accession>
<evidence type="ECO:0000256" key="1">
    <source>
        <dbReference type="ARBA" id="ARBA00004651"/>
    </source>
</evidence>
<keyword evidence="8" id="KW-1185">Reference proteome</keyword>
<dbReference type="RefSeq" id="WP_198843025.1">
    <property type="nucleotide sequence ID" value="NZ_JAEHFJ010000016.1"/>
</dbReference>
<dbReference type="Proteomes" id="UP000623301">
    <property type="component" value="Unassembled WGS sequence"/>
</dbReference>
<keyword evidence="2" id="KW-1003">Cell membrane</keyword>
<name>A0ABS0WWX0_9FLAO</name>